<reference evidence="2" key="1">
    <citation type="submission" date="2022-11" db="UniProtKB">
        <authorList>
            <consortium name="EnsemblMetazoa"/>
        </authorList>
    </citation>
    <scope>IDENTIFICATION</scope>
</reference>
<dbReference type="PANTHER" id="PTHR31025:SF22">
    <property type="entry name" value="IP13529P"/>
    <property type="match status" value="1"/>
</dbReference>
<dbReference type="GeneID" id="119735884"/>
<organism evidence="2 3">
    <name type="scientific">Patiria miniata</name>
    <name type="common">Bat star</name>
    <name type="synonym">Asterina miniata</name>
    <dbReference type="NCBI Taxonomy" id="46514"/>
    <lineage>
        <taxon>Eukaryota</taxon>
        <taxon>Metazoa</taxon>
        <taxon>Echinodermata</taxon>
        <taxon>Eleutherozoa</taxon>
        <taxon>Asterozoa</taxon>
        <taxon>Asteroidea</taxon>
        <taxon>Valvatacea</taxon>
        <taxon>Valvatida</taxon>
        <taxon>Asterinidae</taxon>
        <taxon>Patiria</taxon>
    </lineage>
</organism>
<accession>A0A914APS4</accession>
<name>A0A914APS4_PATMI</name>
<dbReference type="AlphaFoldDB" id="A0A914APS4"/>
<proteinExistence type="predicted"/>
<feature type="compositionally biased region" description="Basic and acidic residues" evidence="1">
    <location>
        <begin position="214"/>
        <end position="226"/>
    </location>
</feature>
<feature type="region of interest" description="Disordered" evidence="1">
    <location>
        <begin position="214"/>
        <end position="251"/>
    </location>
</feature>
<feature type="region of interest" description="Disordered" evidence="1">
    <location>
        <begin position="81"/>
        <end position="108"/>
    </location>
</feature>
<dbReference type="RefSeq" id="XP_038065757.1">
    <property type="nucleotide sequence ID" value="XM_038209829.1"/>
</dbReference>
<feature type="compositionally biased region" description="Polar residues" evidence="1">
    <location>
        <begin position="231"/>
        <end position="241"/>
    </location>
</feature>
<dbReference type="EnsemblMetazoa" id="XM_038209829.1">
    <property type="protein sequence ID" value="XP_038065757.1"/>
    <property type="gene ID" value="LOC119735884"/>
</dbReference>
<evidence type="ECO:0000313" key="2">
    <source>
        <dbReference type="EnsemblMetazoa" id="XP_038065757.1"/>
    </source>
</evidence>
<dbReference type="OMA" id="GANMESV"/>
<dbReference type="Proteomes" id="UP000887568">
    <property type="component" value="Unplaced"/>
</dbReference>
<feature type="compositionally biased region" description="Low complexity" evidence="1">
    <location>
        <begin position="96"/>
        <end position="108"/>
    </location>
</feature>
<sequence length="516" mass="57246">MSIYSDDTDGLHLLQTYIEDTLPSLKREQVCSILDKCLEVGVDKPTDFKYVSEGDLSELNLKKVQLRKLLSAFDASDPDAASLETQHKSPSGVLPSASSPSHTSSGWSTDYSVPWDKMPAALQKDLQRKERPLPSTRRQMVRIIVDDISAKITHKPGRKHLCNIASKIVCHYPHSFQDQLGGTVIGRGYDSLLSQLETRIANITRVTKPTRAVHDIDSDSGAERPAKKIKASTSYGTQNWQPDLPHDEDVDSQNDKKIAMLTMHSKEVWDKAAVAQLLSDTYSTLRSVINSGATSILTIKAEWPFLFEEIGMLEHFEKLVGIPLRETLHIAFASKVPPLLNFLLSKQHEKPKLKKAIQDMEKAKREMMNNLPEVFGFLSALAAFFGEDISVLIRVQDETTPEVAQLLPVTPCIVSNGSSILTASDFMLVVDKEIVITGIQSPLQALMLMFAAFYNFNIEYPSKGQALLELVQRCLIGINPEKGSKAPKTSGRKAHSINSKVLTFINIAKDFGTESD</sequence>
<dbReference type="PANTHER" id="PTHR31025">
    <property type="entry name" value="SI:CH211-196P9.1-RELATED"/>
    <property type="match status" value="1"/>
</dbReference>
<evidence type="ECO:0000256" key="1">
    <source>
        <dbReference type="SAM" id="MobiDB-lite"/>
    </source>
</evidence>
<protein>
    <submittedName>
        <fullName evidence="2">Uncharacterized protein</fullName>
    </submittedName>
</protein>
<keyword evidence="3" id="KW-1185">Reference proteome</keyword>
<evidence type="ECO:0000313" key="3">
    <source>
        <dbReference type="Proteomes" id="UP000887568"/>
    </source>
</evidence>
<dbReference type="OrthoDB" id="8838209at2759"/>